<comment type="similarity">
    <text evidence="1">Belongs to the DprA/Smf family.</text>
</comment>
<gene>
    <name evidence="3" type="ORF">SAMN05518684_102279</name>
</gene>
<protein>
    <submittedName>
        <fullName evidence="3">DNA processing protein</fullName>
    </submittedName>
</protein>
<feature type="domain" description="Smf/DprA SLOG" evidence="2">
    <location>
        <begin position="85"/>
        <end position="292"/>
    </location>
</feature>
<dbReference type="AlphaFoldDB" id="A0A1H9QM27"/>
<dbReference type="InterPro" id="IPR003488">
    <property type="entry name" value="DprA"/>
</dbReference>
<reference evidence="4" key="1">
    <citation type="submission" date="2016-10" db="EMBL/GenBank/DDBJ databases">
        <authorList>
            <person name="Varghese N."/>
            <person name="Submissions S."/>
        </authorList>
    </citation>
    <scope>NUCLEOTIDE SEQUENCE [LARGE SCALE GENOMIC DNA]</scope>
    <source>
        <strain evidence="4">S9</strain>
    </source>
</reference>
<sequence>MFIPQSLSDRLLHLHYSSFGSYSLVKKCLDRDASLEAVYKMGKTEFLRLFPKSDKFAAEVYDNLTKVQVNYLKHEFYEKGIGYLDIYDPKYPALLKEIYDPPSILYYKGHPRILNPPLRLSVVGTRHPSQYAINEMASVLTKAIKYPLTIVSGMALGVDSMAHSLTLKENGLTIAVLAYGVDHLYPSSLKALKETLEKNQLILTEYPPYVKPNRWQFPARNRIISGLSQASFIIEAKQKSGSLITADCAIQQGRDVFALPGRISHSESAGTNYLIQQGAKPILKPEDILEEYI</sequence>
<dbReference type="EMBL" id="FOGT01000002">
    <property type="protein sequence ID" value="SER61498.1"/>
    <property type="molecule type" value="Genomic_DNA"/>
</dbReference>
<evidence type="ECO:0000313" key="3">
    <source>
        <dbReference type="EMBL" id="SER61498.1"/>
    </source>
</evidence>
<evidence type="ECO:0000256" key="1">
    <source>
        <dbReference type="ARBA" id="ARBA00006525"/>
    </source>
</evidence>
<dbReference type="NCBIfam" id="TIGR00732">
    <property type="entry name" value="dprA"/>
    <property type="match status" value="1"/>
</dbReference>
<keyword evidence="4" id="KW-1185">Reference proteome</keyword>
<name>A0A1H9QM27_9BACI</name>
<proteinExistence type="inferred from homology"/>
<dbReference type="PANTHER" id="PTHR43022">
    <property type="entry name" value="PROTEIN SMF"/>
    <property type="match status" value="1"/>
</dbReference>
<dbReference type="Proteomes" id="UP000198571">
    <property type="component" value="Unassembled WGS sequence"/>
</dbReference>
<organism evidence="3 4">
    <name type="scientific">Salipaludibacillus aurantiacus</name>
    <dbReference type="NCBI Taxonomy" id="1601833"/>
    <lineage>
        <taxon>Bacteria</taxon>
        <taxon>Bacillati</taxon>
        <taxon>Bacillota</taxon>
        <taxon>Bacilli</taxon>
        <taxon>Bacillales</taxon>
        <taxon>Bacillaceae</taxon>
    </lineage>
</organism>
<accession>A0A1H9QM27</accession>
<dbReference type="PANTHER" id="PTHR43022:SF1">
    <property type="entry name" value="PROTEIN SMF"/>
    <property type="match status" value="1"/>
</dbReference>
<dbReference type="SUPFAM" id="SSF102405">
    <property type="entry name" value="MCP/YpsA-like"/>
    <property type="match status" value="1"/>
</dbReference>
<dbReference type="InterPro" id="IPR057666">
    <property type="entry name" value="DrpA_SLOG"/>
</dbReference>
<dbReference type="STRING" id="1601833.SAMN05518684_102279"/>
<evidence type="ECO:0000313" key="4">
    <source>
        <dbReference type="Proteomes" id="UP000198571"/>
    </source>
</evidence>
<dbReference type="RefSeq" id="WP_245732933.1">
    <property type="nucleotide sequence ID" value="NZ_FOGT01000002.1"/>
</dbReference>
<evidence type="ECO:0000259" key="2">
    <source>
        <dbReference type="Pfam" id="PF02481"/>
    </source>
</evidence>
<dbReference type="GO" id="GO:0009294">
    <property type="term" value="P:DNA-mediated transformation"/>
    <property type="evidence" value="ECO:0007669"/>
    <property type="project" value="InterPro"/>
</dbReference>
<dbReference type="Pfam" id="PF02481">
    <property type="entry name" value="DNA_processg_A"/>
    <property type="match status" value="1"/>
</dbReference>
<dbReference type="Gene3D" id="3.40.50.450">
    <property type="match status" value="1"/>
</dbReference>